<accession>A0A8K0SJ93</accession>
<proteinExistence type="predicted"/>
<dbReference type="OrthoDB" id="5124870at2759"/>
<sequence>MEWGVRTGGTAKISAEVRWILADKVDAILHKLKYLRQRAVAYASPEAILLLAVETPLPNPSTKEMEDLKDPSTESNISFLPQLPNSTGPPFIELVIGAETTDTAYCLEDSWFKYMDEAPGDPDVAQIFTPSWSVTEISPEDGNGLVLGDCCAKGPCGDCMQLDEISPEESSSDEDDHPLQRTKERWARFASQSQDACASLHPLLTPWCDSFPIRLEEYLDHLDTATFKDIHENFALPDGTIHKDTARELLEYLRGSPTPAYPVSAEQLIELQQYIQQVMRFRSYLIKSLTEVTNALNRREDRYRMISTSGDITMVMRSRGDGSPLVEGISVDEDWPEDWGASWAKMPRRKIFGTTPTWLASLERTSFCIVPREDPNKKSMSKIHW</sequence>
<gene>
    <name evidence="1" type="ORF">B0I35DRAFT_412507</name>
</gene>
<evidence type="ECO:0000313" key="2">
    <source>
        <dbReference type="Proteomes" id="UP000813444"/>
    </source>
</evidence>
<evidence type="ECO:0000313" key="1">
    <source>
        <dbReference type="EMBL" id="KAH7309607.1"/>
    </source>
</evidence>
<dbReference type="EMBL" id="JAGPNK010000013">
    <property type="protein sequence ID" value="KAH7309607.1"/>
    <property type="molecule type" value="Genomic_DNA"/>
</dbReference>
<dbReference type="AlphaFoldDB" id="A0A8K0SJ93"/>
<protein>
    <submittedName>
        <fullName evidence="1">Uncharacterized protein</fullName>
    </submittedName>
</protein>
<dbReference type="Proteomes" id="UP000813444">
    <property type="component" value="Unassembled WGS sequence"/>
</dbReference>
<name>A0A8K0SJ93_9HYPO</name>
<reference evidence="1" key="1">
    <citation type="journal article" date="2021" name="Nat. Commun.">
        <title>Genetic determinants of endophytism in the Arabidopsis root mycobiome.</title>
        <authorList>
            <person name="Mesny F."/>
            <person name="Miyauchi S."/>
            <person name="Thiergart T."/>
            <person name="Pickel B."/>
            <person name="Atanasova L."/>
            <person name="Karlsson M."/>
            <person name="Huettel B."/>
            <person name="Barry K.W."/>
            <person name="Haridas S."/>
            <person name="Chen C."/>
            <person name="Bauer D."/>
            <person name="Andreopoulos W."/>
            <person name="Pangilinan J."/>
            <person name="LaButti K."/>
            <person name="Riley R."/>
            <person name="Lipzen A."/>
            <person name="Clum A."/>
            <person name="Drula E."/>
            <person name="Henrissat B."/>
            <person name="Kohler A."/>
            <person name="Grigoriev I.V."/>
            <person name="Martin F.M."/>
            <person name="Hacquard S."/>
        </authorList>
    </citation>
    <scope>NUCLEOTIDE SEQUENCE</scope>
    <source>
        <strain evidence="1">MPI-CAGE-CH-0235</strain>
    </source>
</reference>
<organism evidence="1 2">
    <name type="scientific">Stachybotrys elegans</name>
    <dbReference type="NCBI Taxonomy" id="80388"/>
    <lineage>
        <taxon>Eukaryota</taxon>
        <taxon>Fungi</taxon>
        <taxon>Dikarya</taxon>
        <taxon>Ascomycota</taxon>
        <taxon>Pezizomycotina</taxon>
        <taxon>Sordariomycetes</taxon>
        <taxon>Hypocreomycetidae</taxon>
        <taxon>Hypocreales</taxon>
        <taxon>Stachybotryaceae</taxon>
        <taxon>Stachybotrys</taxon>
    </lineage>
</organism>
<keyword evidence="2" id="KW-1185">Reference proteome</keyword>
<comment type="caution">
    <text evidence="1">The sequence shown here is derived from an EMBL/GenBank/DDBJ whole genome shotgun (WGS) entry which is preliminary data.</text>
</comment>